<dbReference type="EMBL" id="CM001220">
    <property type="protein sequence ID" value="KEH30531.1"/>
    <property type="molecule type" value="Genomic_DNA"/>
</dbReference>
<dbReference type="GO" id="GO:0048046">
    <property type="term" value="C:apoplast"/>
    <property type="evidence" value="ECO:0007669"/>
    <property type="project" value="UniProtKB-SubCell"/>
</dbReference>
<comment type="function">
    <text evidence="1">Dirigent proteins impart stereoselectivity on the phenoxy radical-coupling reaction, yielding optically active lignans from two molecules of coniferyl alcohol in the biosynthesis of lignans, flavonolignans, and alkaloids and thus plays a central role in plant secondary metabolism.</text>
</comment>
<dbReference type="Proteomes" id="UP000002051">
    <property type="component" value="Chromosome 4"/>
</dbReference>
<gene>
    <name evidence="2" type="ordered locus">MTR_4g074020</name>
</gene>
<protein>
    <recommendedName>
        <fullName evidence="1">Dirigent protein</fullName>
    </recommendedName>
</protein>
<organism evidence="2 4">
    <name type="scientific">Medicago truncatula</name>
    <name type="common">Barrel medic</name>
    <name type="synonym">Medicago tribuloides</name>
    <dbReference type="NCBI Taxonomy" id="3880"/>
    <lineage>
        <taxon>Eukaryota</taxon>
        <taxon>Viridiplantae</taxon>
        <taxon>Streptophyta</taxon>
        <taxon>Embryophyta</taxon>
        <taxon>Tracheophyta</taxon>
        <taxon>Spermatophyta</taxon>
        <taxon>Magnoliopsida</taxon>
        <taxon>eudicotyledons</taxon>
        <taxon>Gunneridae</taxon>
        <taxon>Pentapetalae</taxon>
        <taxon>rosids</taxon>
        <taxon>fabids</taxon>
        <taxon>Fabales</taxon>
        <taxon>Fabaceae</taxon>
        <taxon>Papilionoideae</taxon>
        <taxon>50 kb inversion clade</taxon>
        <taxon>NPAAA clade</taxon>
        <taxon>Hologalegina</taxon>
        <taxon>IRL clade</taxon>
        <taxon>Trifolieae</taxon>
        <taxon>Medicago</taxon>
    </lineage>
</organism>
<comment type="subunit">
    <text evidence="1">Homodimer.</text>
</comment>
<comment type="similarity">
    <text evidence="1">Belongs to the plant dirigent protein family.</text>
</comment>
<evidence type="ECO:0000313" key="3">
    <source>
        <dbReference type="EnsemblPlants" id="KEH30531"/>
    </source>
</evidence>
<feature type="chain" id="PRO_5014483335" description="Dirigent protein" evidence="1">
    <location>
        <begin position="24"/>
        <end position="99"/>
    </location>
</feature>
<keyword evidence="4" id="KW-1185">Reference proteome</keyword>
<feature type="signal peptide" evidence="1">
    <location>
        <begin position="1"/>
        <end position="23"/>
    </location>
</feature>
<reference evidence="2 4" key="1">
    <citation type="journal article" date="2011" name="Nature">
        <title>The Medicago genome provides insight into the evolution of rhizobial symbioses.</title>
        <authorList>
            <person name="Young N.D."/>
            <person name="Debelle F."/>
            <person name="Oldroyd G.E."/>
            <person name="Geurts R."/>
            <person name="Cannon S.B."/>
            <person name="Udvardi M.K."/>
            <person name="Benedito V.A."/>
            <person name="Mayer K.F."/>
            <person name="Gouzy J."/>
            <person name="Schoof H."/>
            <person name="Van de Peer Y."/>
            <person name="Proost S."/>
            <person name="Cook D.R."/>
            <person name="Meyers B.C."/>
            <person name="Spannagl M."/>
            <person name="Cheung F."/>
            <person name="De Mita S."/>
            <person name="Krishnakumar V."/>
            <person name="Gundlach H."/>
            <person name="Zhou S."/>
            <person name="Mudge J."/>
            <person name="Bharti A.K."/>
            <person name="Murray J.D."/>
            <person name="Naoumkina M.A."/>
            <person name="Rosen B."/>
            <person name="Silverstein K.A."/>
            <person name="Tang H."/>
            <person name="Rombauts S."/>
            <person name="Zhao P.X."/>
            <person name="Zhou P."/>
            <person name="Barbe V."/>
            <person name="Bardou P."/>
            <person name="Bechner M."/>
            <person name="Bellec A."/>
            <person name="Berger A."/>
            <person name="Berges H."/>
            <person name="Bidwell S."/>
            <person name="Bisseling T."/>
            <person name="Choisne N."/>
            <person name="Couloux A."/>
            <person name="Denny R."/>
            <person name="Deshpande S."/>
            <person name="Dai X."/>
            <person name="Doyle J.J."/>
            <person name="Dudez A.M."/>
            <person name="Farmer A.D."/>
            <person name="Fouteau S."/>
            <person name="Franken C."/>
            <person name="Gibelin C."/>
            <person name="Gish J."/>
            <person name="Goldstein S."/>
            <person name="Gonzalez A.J."/>
            <person name="Green P.J."/>
            <person name="Hallab A."/>
            <person name="Hartog M."/>
            <person name="Hua A."/>
            <person name="Humphray S.J."/>
            <person name="Jeong D.H."/>
            <person name="Jing Y."/>
            <person name="Jocker A."/>
            <person name="Kenton S.M."/>
            <person name="Kim D.J."/>
            <person name="Klee K."/>
            <person name="Lai H."/>
            <person name="Lang C."/>
            <person name="Lin S."/>
            <person name="Macmil S.L."/>
            <person name="Magdelenat G."/>
            <person name="Matthews L."/>
            <person name="McCorrison J."/>
            <person name="Monaghan E.L."/>
            <person name="Mun J.H."/>
            <person name="Najar F.Z."/>
            <person name="Nicholson C."/>
            <person name="Noirot C."/>
            <person name="O'Bleness M."/>
            <person name="Paule C.R."/>
            <person name="Poulain J."/>
            <person name="Prion F."/>
            <person name="Qin B."/>
            <person name="Qu C."/>
            <person name="Retzel E.F."/>
            <person name="Riddle C."/>
            <person name="Sallet E."/>
            <person name="Samain S."/>
            <person name="Samson N."/>
            <person name="Sanders I."/>
            <person name="Saurat O."/>
            <person name="Scarpelli C."/>
            <person name="Schiex T."/>
            <person name="Segurens B."/>
            <person name="Severin A.J."/>
            <person name="Sherrier D.J."/>
            <person name="Shi R."/>
            <person name="Sims S."/>
            <person name="Singer S.R."/>
            <person name="Sinharoy S."/>
            <person name="Sterck L."/>
            <person name="Viollet A."/>
            <person name="Wang B.B."/>
            <person name="Wang K."/>
            <person name="Wang M."/>
            <person name="Wang X."/>
            <person name="Warfsmann J."/>
            <person name="Weissenbach J."/>
            <person name="White D.D."/>
            <person name="White J.D."/>
            <person name="Wiley G.B."/>
            <person name="Wincker P."/>
            <person name="Xing Y."/>
            <person name="Yang L."/>
            <person name="Yao Z."/>
            <person name="Ying F."/>
            <person name="Zhai J."/>
            <person name="Zhou L."/>
            <person name="Zuber A."/>
            <person name="Denarie J."/>
            <person name="Dixon R.A."/>
            <person name="May G.D."/>
            <person name="Schwartz D.C."/>
            <person name="Rogers J."/>
            <person name="Quetier F."/>
            <person name="Town C.D."/>
            <person name="Roe B.A."/>
        </authorList>
    </citation>
    <scope>NUCLEOTIDE SEQUENCE [LARGE SCALE GENOMIC DNA]</scope>
    <source>
        <strain evidence="2">A17</strain>
        <strain evidence="3 4">cv. Jemalong A17</strain>
    </source>
</reference>
<evidence type="ECO:0000313" key="2">
    <source>
        <dbReference type="EMBL" id="KEH30531.1"/>
    </source>
</evidence>
<dbReference type="EnsemblPlants" id="KEH30531">
    <property type="protein sequence ID" value="KEH30531"/>
    <property type="gene ID" value="MTR_4g074020"/>
</dbReference>
<reference evidence="3" key="3">
    <citation type="submission" date="2015-04" db="UniProtKB">
        <authorList>
            <consortium name="EnsemblPlants"/>
        </authorList>
    </citation>
    <scope>IDENTIFICATION</scope>
    <source>
        <strain evidence="3">cv. Jemalong A17</strain>
    </source>
</reference>
<keyword evidence="1" id="KW-0052">Apoplast</keyword>
<dbReference type="HOGENOM" id="CLU_2323948_0_0_1"/>
<comment type="subcellular location">
    <subcellularLocation>
        <location evidence="1">Secreted</location>
        <location evidence="1">Extracellular space</location>
        <location evidence="1">Apoplast</location>
    </subcellularLocation>
</comment>
<name>A0A072UMB5_MEDTR</name>
<accession>A0A072UMB5</accession>
<evidence type="ECO:0000313" key="4">
    <source>
        <dbReference type="Proteomes" id="UP000002051"/>
    </source>
</evidence>
<dbReference type="AlphaFoldDB" id="A0A072UMB5"/>
<dbReference type="Pfam" id="PF03018">
    <property type="entry name" value="Dirigent"/>
    <property type="match status" value="1"/>
</dbReference>
<keyword evidence="1" id="KW-0732">Signal</keyword>
<reference evidence="2 4" key="2">
    <citation type="journal article" date="2014" name="BMC Genomics">
        <title>An improved genome release (version Mt4.0) for the model legume Medicago truncatula.</title>
        <authorList>
            <person name="Tang H."/>
            <person name="Krishnakumar V."/>
            <person name="Bidwell S."/>
            <person name="Rosen B."/>
            <person name="Chan A."/>
            <person name="Zhou S."/>
            <person name="Gentzbittel L."/>
            <person name="Childs K.L."/>
            <person name="Yandell M."/>
            <person name="Gundlach H."/>
            <person name="Mayer K.F."/>
            <person name="Schwartz D.C."/>
            <person name="Town C.D."/>
        </authorList>
    </citation>
    <scope>GENOME REANNOTATION</scope>
    <source>
        <strain evidence="2">A17</strain>
        <strain evidence="3 4">cv. Jemalong A17</strain>
    </source>
</reference>
<keyword evidence="1" id="KW-0964">Secreted</keyword>
<proteinExistence type="inferred from homology"/>
<dbReference type="InterPro" id="IPR004265">
    <property type="entry name" value="Dirigent"/>
</dbReference>
<sequence length="99" mass="11161">MSKQNVLVIMLIMSAILSLPIQSLDLKAGNWGKSFKKKNKETETNLQFYFHDTLSGKNPSAVKVAEPVDKTKTFATQFGNIILFKKITDIMKKRLSISI</sequence>
<evidence type="ECO:0000256" key="1">
    <source>
        <dbReference type="RuleBase" id="RU363099"/>
    </source>
</evidence>